<evidence type="ECO:0000313" key="4">
    <source>
        <dbReference type="Proteomes" id="UP001243757"/>
    </source>
</evidence>
<comment type="caution">
    <text evidence="3">The sequence shown here is derived from an EMBL/GenBank/DDBJ whole genome shotgun (WGS) entry which is preliminary data.</text>
</comment>
<organism evidence="3 4">
    <name type="scientific">Pseudodonghicola flavimaris</name>
    <dbReference type="NCBI Taxonomy" id="3050036"/>
    <lineage>
        <taxon>Bacteria</taxon>
        <taxon>Pseudomonadati</taxon>
        <taxon>Pseudomonadota</taxon>
        <taxon>Alphaproteobacteria</taxon>
        <taxon>Rhodobacterales</taxon>
        <taxon>Paracoccaceae</taxon>
        <taxon>Pseudodonghicola</taxon>
    </lineage>
</organism>
<feature type="short sequence motif" description="HXTX 2" evidence="2">
    <location>
        <begin position="119"/>
        <end position="122"/>
    </location>
</feature>
<dbReference type="EMBL" id="JASNJD010000004">
    <property type="protein sequence ID" value="MDK3017353.1"/>
    <property type="molecule type" value="Genomic_DNA"/>
</dbReference>
<keyword evidence="4" id="KW-1185">Reference proteome</keyword>
<protein>
    <recommendedName>
        <fullName evidence="2">RNA 2',3'-cyclic phosphodiesterase</fullName>
        <shortName evidence="2">RNA 2',3'-CPDase</shortName>
        <ecNumber evidence="2">3.1.4.58</ecNumber>
    </recommendedName>
</protein>
<accession>A0ABT7EYC4</accession>
<dbReference type="PANTHER" id="PTHR35561:SF1">
    <property type="entry name" value="RNA 2',3'-CYCLIC PHOSPHODIESTERASE"/>
    <property type="match status" value="1"/>
</dbReference>
<name>A0ABT7EYC4_9RHOB</name>
<dbReference type="InterPro" id="IPR009097">
    <property type="entry name" value="Cyclic_Pdiesterase"/>
</dbReference>
<dbReference type="RefSeq" id="WP_284480173.1">
    <property type="nucleotide sequence ID" value="NZ_JASNJD010000004.1"/>
</dbReference>
<keyword evidence="1 2" id="KW-0378">Hydrolase</keyword>
<dbReference type="PANTHER" id="PTHR35561">
    <property type="entry name" value="RNA 2',3'-CYCLIC PHOSPHODIESTERASE"/>
    <property type="match status" value="1"/>
</dbReference>
<gene>
    <name evidence="3" type="primary">thpR</name>
    <name evidence="3" type="ORF">QO033_06670</name>
</gene>
<dbReference type="EC" id="3.1.4.58" evidence="2"/>
<reference evidence="3 4" key="1">
    <citation type="submission" date="2023-05" db="EMBL/GenBank/DDBJ databases">
        <title>Pseudodonghicola sp. nov.</title>
        <authorList>
            <person name="Huang J."/>
        </authorList>
    </citation>
    <scope>NUCLEOTIDE SEQUENCE [LARGE SCALE GENOMIC DNA]</scope>
    <source>
        <strain evidence="3 4">IC7</strain>
    </source>
</reference>
<feature type="active site" description="Proton donor" evidence="2">
    <location>
        <position position="36"/>
    </location>
</feature>
<dbReference type="Proteomes" id="UP001243757">
    <property type="component" value="Unassembled WGS sequence"/>
</dbReference>
<feature type="short sequence motif" description="HXTX 1" evidence="2">
    <location>
        <begin position="36"/>
        <end position="39"/>
    </location>
</feature>
<dbReference type="InterPro" id="IPR004175">
    <property type="entry name" value="RNA_CPDase"/>
</dbReference>
<dbReference type="SUPFAM" id="SSF55144">
    <property type="entry name" value="LigT-like"/>
    <property type="match status" value="1"/>
</dbReference>
<sequence length="189" mass="20273">MRSFLALPLPDPVAAALTWLQAGLPFGRPVPQPNLHLTLAFLGDQPEARLIALDEALRELDAPAVPLEITGLGSFGGDRPRLLFADVAPVPELLALHRAIRGALRLAAMPAPKERFHPHITLFRFGAGLRPQLAERLPALLADHPLPDLPAATLDRVGLYRSSLRPEGARYDLLADYPLAPAAGLSPPG</sequence>
<proteinExistence type="inferred from homology"/>
<evidence type="ECO:0000313" key="3">
    <source>
        <dbReference type="EMBL" id="MDK3017353.1"/>
    </source>
</evidence>
<dbReference type="NCBIfam" id="TIGR02258">
    <property type="entry name" value="2_5_ligase"/>
    <property type="match status" value="1"/>
</dbReference>
<dbReference type="Gene3D" id="3.90.1140.10">
    <property type="entry name" value="Cyclic phosphodiesterase"/>
    <property type="match status" value="1"/>
</dbReference>
<evidence type="ECO:0000256" key="1">
    <source>
        <dbReference type="ARBA" id="ARBA00022801"/>
    </source>
</evidence>
<evidence type="ECO:0000256" key="2">
    <source>
        <dbReference type="HAMAP-Rule" id="MF_01940"/>
    </source>
</evidence>
<dbReference type="HAMAP" id="MF_01940">
    <property type="entry name" value="RNA_CPDase"/>
    <property type="match status" value="1"/>
</dbReference>
<comment type="similarity">
    <text evidence="2">Belongs to the 2H phosphoesterase superfamily. ThpR family.</text>
</comment>
<feature type="active site" description="Proton acceptor" evidence="2">
    <location>
        <position position="119"/>
    </location>
</feature>
<dbReference type="Pfam" id="PF13563">
    <property type="entry name" value="2_5_RNA_ligase2"/>
    <property type="match status" value="1"/>
</dbReference>
<comment type="catalytic activity">
    <reaction evidence="2">
        <text>a 3'-end 2',3'-cyclophospho-ribonucleotide-RNA + H2O = a 3'-end 2'-phospho-ribonucleotide-RNA + H(+)</text>
        <dbReference type="Rhea" id="RHEA:11828"/>
        <dbReference type="Rhea" id="RHEA-COMP:10464"/>
        <dbReference type="Rhea" id="RHEA-COMP:17353"/>
        <dbReference type="ChEBI" id="CHEBI:15377"/>
        <dbReference type="ChEBI" id="CHEBI:15378"/>
        <dbReference type="ChEBI" id="CHEBI:83064"/>
        <dbReference type="ChEBI" id="CHEBI:173113"/>
        <dbReference type="EC" id="3.1.4.58"/>
    </reaction>
</comment>
<comment type="function">
    <text evidence="2">Hydrolyzes RNA 2',3'-cyclic phosphodiester to an RNA 2'-phosphomonoester.</text>
</comment>